<evidence type="ECO:0000313" key="3">
    <source>
        <dbReference type="Proteomes" id="UP001082899"/>
    </source>
</evidence>
<organism evidence="2 3">
    <name type="scientific">Robbsia betulipollinis</name>
    <dbReference type="NCBI Taxonomy" id="2981849"/>
    <lineage>
        <taxon>Bacteria</taxon>
        <taxon>Pseudomonadati</taxon>
        <taxon>Pseudomonadota</taxon>
        <taxon>Betaproteobacteria</taxon>
        <taxon>Burkholderiales</taxon>
        <taxon>Burkholderiaceae</taxon>
        <taxon>Robbsia</taxon>
    </lineage>
</organism>
<dbReference type="Pfam" id="PF08808">
    <property type="entry name" value="RES"/>
    <property type="match status" value="1"/>
</dbReference>
<reference evidence="2" key="1">
    <citation type="submission" date="2022-11" db="EMBL/GenBank/DDBJ databases">
        <title>Robbsia betulipollinis sp. nov., isolated from pollen of birch (Betula pendula).</title>
        <authorList>
            <person name="Shi H."/>
            <person name="Ambika Manirajan B."/>
            <person name="Ratering S."/>
            <person name="Geissler-Plaum R."/>
            <person name="Schnell S."/>
        </authorList>
    </citation>
    <scope>NUCLEOTIDE SEQUENCE</scope>
    <source>
        <strain evidence="2">Bb-Pol-6</strain>
    </source>
</reference>
<sequence>MFSIPPPDANARFTTISLTPEDVPRWYHVYSTHPHANTATTFSQGWGDTRFAPIEADDGSAIPTYYAASAAECAMLESVLHDIPLDPPGQFDIDRLQSYRIATLSFSGALECVSFHTPHLPALRISRSQLIDSLPAHYARTRAWARAAYRQRPTAQAIAYGSRRHDAHRCVMLFGQRLPVPRFDVIEDRPLALDPGRGEVVTLLRQLGIGLS</sequence>
<proteinExistence type="predicted"/>
<dbReference type="EMBL" id="JAPMXC010000011">
    <property type="protein sequence ID" value="MCY0389708.1"/>
    <property type="molecule type" value="Genomic_DNA"/>
</dbReference>
<evidence type="ECO:0000259" key="1">
    <source>
        <dbReference type="SMART" id="SM00953"/>
    </source>
</evidence>
<dbReference type="Proteomes" id="UP001082899">
    <property type="component" value="Unassembled WGS sequence"/>
</dbReference>
<accession>A0ABT3ZT56</accession>
<feature type="domain" description="RES" evidence="1">
    <location>
        <begin position="42"/>
        <end position="188"/>
    </location>
</feature>
<dbReference type="InterPro" id="IPR014914">
    <property type="entry name" value="RES_dom"/>
</dbReference>
<name>A0ABT3ZT56_9BURK</name>
<protein>
    <submittedName>
        <fullName evidence="2">RES domain-containing protein</fullName>
    </submittedName>
</protein>
<dbReference type="SMART" id="SM00953">
    <property type="entry name" value="RES"/>
    <property type="match status" value="1"/>
</dbReference>
<keyword evidence="3" id="KW-1185">Reference proteome</keyword>
<gene>
    <name evidence="2" type="ORF">OVY01_21425</name>
</gene>
<dbReference type="RefSeq" id="WP_267849633.1">
    <property type="nucleotide sequence ID" value="NZ_JAPMXC010000011.1"/>
</dbReference>
<comment type="caution">
    <text evidence="2">The sequence shown here is derived from an EMBL/GenBank/DDBJ whole genome shotgun (WGS) entry which is preliminary data.</text>
</comment>
<evidence type="ECO:0000313" key="2">
    <source>
        <dbReference type="EMBL" id="MCY0389708.1"/>
    </source>
</evidence>